<organism evidence="1 2">
    <name type="scientific">Clostridium neonatale</name>
    <dbReference type="NCBI Taxonomy" id="137838"/>
    <lineage>
        <taxon>Bacteria</taxon>
        <taxon>Bacillati</taxon>
        <taxon>Bacillota</taxon>
        <taxon>Clostridia</taxon>
        <taxon>Eubacteriales</taxon>
        <taxon>Clostridiaceae</taxon>
        <taxon>Clostridium</taxon>
    </lineage>
</organism>
<dbReference type="AlphaFoldDB" id="A0A2A7MGC0"/>
<reference evidence="1 2" key="1">
    <citation type="submission" date="2017-10" db="EMBL/GenBank/DDBJ databases">
        <title>Effective Description of Clostridium neonatale sp. nov. linked to necrotizing enterocolitis in neonates and a clarification of species assignable to the genus Clostridium (Prazmowski 1880) emend. Lawson and Rainey 2016.</title>
        <authorList>
            <person name="Bernard K."/>
            <person name="Burdz T."/>
            <person name="Wiebe D."/>
            <person name="Balcewich B."/>
            <person name="Alfa M."/>
            <person name="Bernier A.-M."/>
        </authorList>
    </citation>
    <scope>NUCLEOTIDE SEQUENCE [LARGE SCALE GENOMIC DNA]</scope>
    <source>
        <strain evidence="1 2">LCDC99A005</strain>
    </source>
</reference>
<gene>
    <name evidence="1" type="ORF">CQ394_02685</name>
</gene>
<dbReference type="RefSeq" id="WP_058294820.1">
    <property type="nucleotide sequence ID" value="NZ_CAMRXG010000064.1"/>
</dbReference>
<evidence type="ECO:0000313" key="2">
    <source>
        <dbReference type="Proteomes" id="UP000220840"/>
    </source>
</evidence>
<accession>A0A2A7MGC0</accession>
<proteinExistence type="predicted"/>
<comment type="caution">
    <text evidence="1">The sequence shown here is derived from an EMBL/GenBank/DDBJ whole genome shotgun (WGS) entry which is preliminary data.</text>
</comment>
<keyword evidence="2" id="KW-1185">Reference proteome</keyword>
<dbReference type="Proteomes" id="UP000220840">
    <property type="component" value="Unassembled WGS sequence"/>
</dbReference>
<dbReference type="EMBL" id="PDCJ01000001">
    <property type="protein sequence ID" value="PEG30649.1"/>
    <property type="molecule type" value="Genomic_DNA"/>
</dbReference>
<name>A0A2A7MGC0_9CLOT</name>
<protein>
    <submittedName>
        <fullName evidence="1">Uncharacterized protein</fullName>
    </submittedName>
</protein>
<evidence type="ECO:0000313" key="1">
    <source>
        <dbReference type="EMBL" id="PEG30649.1"/>
    </source>
</evidence>
<sequence>MKKRLKSEVESNINNVKKVLGNWFVLATSTYDMVSEAMKNGKNLYPKFEMNSDDISTYSYNNSNIILSHYNSAYSNGLFLTYLL</sequence>